<dbReference type="PANTHER" id="PTHR12887">
    <property type="entry name" value="NANOS PROTEIN"/>
    <property type="match status" value="1"/>
</dbReference>
<evidence type="ECO:0000256" key="4">
    <source>
        <dbReference type="ARBA" id="ARBA00022771"/>
    </source>
</evidence>
<dbReference type="AlphaFoldDB" id="A0A5N5T938"/>
<dbReference type="InterPro" id="IPR008705">
    <property type="entry name" value="Nanos/Xcar2"/>
</dbReference>
<comment type="similarity">
    <text evidence="8">Belongs to the nanos family.</text>
</comment>
<evidence type="ECO:0000256" key="1">
    <source>
        <dbReference type="ARBA" id="ARBA00004496"/>
    </source>
</evidence>
<dbReference type="PROSITE" id="PS51522">
    <property type="entry name" value="ZF_NANOS"/>
    <property type="match status" value="1"/>
</dbReference>
<proteinExistence type="inferred from homology"/>
<evidence type="ECO:0000256" key="5">
    <source>
        <dbReference type="ARBA" id="ARBA00022833"/>
    </source>
</evidence>
<accession>A0A5N5T938</accession>
<dbReference type="InterPro" id="IPR024161">
    <property type="entry name" value="Znf_nanos-typ"/>
</dbReference>
<keyword evidence="4 8" id="KW-0863">Zinc-finger</keyword>
<dbReference type="Proteomes" id="UP000326759">
    <property type="component" value="Unassembled WGS sequence"/>
</dbReference>
<dbReference type="OrthoDB" id="6381388at2759"/>
<keyword evidence="3" id="KW-0479">Metal-binding</keyword>
<evidence type="ECO:0000259" key="10">
    <source>
        <dbReference type="PROSITE" id="PS51522"/>
    </source>
</evidence>
<evidence type="ECO:0000313" key="11">
    <source>
        <dbReference type="EMBL" id="KAB7503154.1"/>
    </source>
</evidence>
<feature type="domain" description="Nanos-type" evidence="10">
    <location>
        <begin position="169"/>
        <end position="220"/>
    </location>
</feature>
<evidence type="ECO:0000313" key="12">
    <source>
        <dbReference type="Proteomes" id="UP000326759"/>
    </source>
</evidence>
<name>A0A5N5T938_9CRUS</name>
<dbReference type="GO" id="GO:0008270">
    <property type="term" value="F:zinc ion binding"/>
    <property type="evidence" value="ECO:0007669"/>
    <property type="project" value="UniProtKB-KW"/>
</dbReference>
<sequence>MNTQANEMWSSGDAGRSVHNKTPSVRPKNWQRNNRKSKNTRQANGRIEKPKYSMRGGVNGSVLYNIPEQSLLENLNDLRLYSSREKIADLSMDFKNNGIPHADEIPFTTPIEQSEFNHTFPKPIGWGRRKMVLGKTVTLDTRFPLENPNTLESCLGILHSKMEPVKKPECAFCKRNNAKDFHHLLKDEFGGVVCPVLSAFTCKMCAATGRNAHTHKYCPVNPITKGDPVAAGMPPGRPLTKADKEWLKYFQTKYVLQFLDGSRPITR</sequence>
<evidence type="ECO:0000256" key="6">
    <source>
        <dbReference type="ARBA" id="ARBA00022845"/>
    </source>
</evidence>
<reference evidence="11 12" key="1">
    <citation type="journal article" date="2019" name="PLoS Biol.">
        <title>Sex chromosomes control vertical transmission of feminizing Wolbachia symbionts in an isopod.</title>
        <authorList>
            <person name="Becking T."/>
            <person name="Chebbi M.A."/>
            <person name="Giraud I."/>
            <person name="Moumen B."/>
            <person name="Laverre T."/>
            <person name="Caubet Y."/>
            <person name="Peccoud J."/>
            <person name="Gilbert C."/>
            <person name="Cordaux R."/>
        </authorList>
    </citation>
    <scope>NUCLEOTIDE SEQUENCE [LARGE SCALE GENOMIC DNA]</scope>
    <source>
        <strain evidence="11">ANa2</strain>
        <tissue evidence="11">Whole body excluding digestive tract and cuticle</tissue>
    </source>
</reference>
<dbReference type="Gene3D" id="4.10.60.30">
    <property type="entry name" value="Nanos, RNA-binding domain"/>
    <property type="match status" value="1"/>
</dbReference>
<evidence type="ECO:0000256" key="7">
    <source>
        <dbReference type="ARBA" id="ARBA00022884"/>
    </source>
</evidence>
<evidence type="ECO:0000256" key="8">
    <source>
        <dbReference type="PROSITE-ProRule" id="PRU00855"/>
    </source>
</evidence>
<keyword evidence="7 8" id="KW-0694">RNA-binding</keyword>
<keyword evidence="12" id="KW-1185">Reference proteome</keyword>
<dbReference type="GO" id="GO:0006417">
    <property type="term" value="P:regulation of translation"/>
    <property type="evidence" value="ECO:0007669"/>
    <property type="project" value="UniProtKB-UniRule"/>
</dbReference>
<keyword evidence="2" id="KW-0963">Cytoplasm</keyword>
<evidence type="ECO:0000256" key="9">
    <source>
        <dbReference type="SAM" id="MobiDB-lite"/>
    </source>
</evidence>
<dbReference type="InterPro" id="IPR038129">
    <property type="entry name" value="Nanos_sf"/>
</dbReference>
<dbReference type="EMBL" id="SEYY01005753">
    <property type="protein sequence ID" value="KAB7503154.1"/>
    <property type="molecule type" value="Genomic_DNA"/>
</dbReference>
<comment type="subcellular location">
    <subcellularLocation>
        <location evidence="1">Cytoplasm</location>
    </subcellularLocation>
</comment>
<organism evidence="11 12">
    <name type="scientific">Armadillidium nasatum</name>
    <dbReference type="NCBI Taxonomy" id="96803"/>
    <lineage>
        <taxon>Eukaryota</taxon>
        <taxon>Metazoa</taxon>
        <taxon>Ecdysozoa</taxon>
        <taxon>Arthropoda</taxon>
        <taxon>Crustacea</taxon>
        <taxon>Multicrustacea</taxon>
        <taxon>Malacostraca</taxon>
        <taxon>Eumalacostraca</taxon>
        <taxon>Peracarida</taxon>
        <taxon>Isopoda</taxon>
        <taxon>Oniscidea</taxon>
        <taxon>Crinocheta</taxon>
        <taxon>Armadillidiidae</taxon>
        <taxon>Armadillidium</taxon>
    </lineage>
</organism>
<protein>
    <submittedName>
        <fullName evidence="11">Nanos-like protein 1</fullName>
    </submittedName>
</protein>
<feature type="region of interest" description="Disordered" evidence="9">
    <location>
        <begin position="1"/>
        <end position="52"/>
    </location>
</feature>
<keyword evidence="6 8" id="KW-0810">Translation regulation</keyword>
<dbReference type="GO" id="GO:0003723">
    <property type="term" value="F:RNA binding"/>
    <property type="evidence" value="ECO:0007669"/>
    <property type="project" value="UniProtKB-UniRule"/>
</dbReference>
<keyword evidence="5" id="KW-0862">Zinc</keyword>
<evidence type="ECO:0000256" key="2">
    <source>
        <dbReference type="ARBA" id="ARBA00022490"/>
    </source>
</evidence>
<gene>
    <name evidence="11" type="primary">nanos1</name>
    <name evidence="11" type="ORF">Anas_13451</name>
</gene>
<dbReference type="Pfam" id="PF05741">
    <property type="entry name" value="zf-nanos"/>
    <property type="match status" value="1"/>
</dbReference>
<evidence type="ECO:0000256" key="3">
    <source>
        <dbReference type="ARBA" id="ARBA00022723"/>
    </source>
</evidence>
<dbReference type="GO" id="GO:0005737">
    <property type="term" value="C:cytoplasm"/>
    <property type="evidence" value="ECO:0007669"/>
    <property type="project" value="UniProtKB-SubCell"/>
</dbReference>
<comment type="caution">
    <text evidence="11">The sequence shown here is derived from an EMBL/GenBank/DDBJ whole genome shotgun (WGS) entry which is preliminary data.</text>
</comment>